<keyword evidence="3" id="KW-1185">Reference proteome</keyword>
<dbReference type="AlphaFoldDB" id="A0AAU0F3D4"/>
<protein>
    <recommendedName>
        <fullName evidence="4">Integral membrane protein</fullName>
    </recommendedName>
</protein>
<proteinExistence type="predicted"/>
<evidence type="ECO:0000256" key="1">
    <source>
        <dbReference type="SAM" id="Phobius"/>
    </source>
</evidence>
<name>A0AAU0F3D4_9FLAO</name>
<organism evidence="2 3">
    <name type="scientific">Bergeyella porcorum</name>
    <dbReference type="NCBI Taxonomy" id="1735111"/>
    <lineage>
        <taxon>Bacteria</taxon>
        <taxon>Pseudomonadati</taxon>
        <taxon>Bacteroidota</taxon>
        <taxon>Flavobacteriia</taxon>
        <taxon>Flavobacteriales</taxon>
        <taxon>Weeksellaceae</taxon>
        <taxon>Bergeyella</taxon>
    </lineage>
</organism>
<dbReference type="RefSeq" id="WP_327983772.1">
    <property type="nucleotide sequence ID" value="NZ_CP136426.1"/>
</dbReference>
<gene>
    <name evidence="2" type="ORF">BPO_1671</name>
</gene>
<feature type="transmembrane region" description="Helical" evidence="1">
    <location>
        <begin position="127"/>
        <end position="146"/>
    </location>
</feature>
<keyword evidence="1" id="KW-0472">Membrane</keyword>
<accession>A0AAU0F3D4</accession>
<dbReference type="Proteomes" id="UP001432059">
    <property type="component" value="Chromosome"/>
</dbReference>
<feature type="transmembrane region" description="Helical" evidence="1">
    <location>
        <begin position="26"/>
        <end position="48"/>
    </location>
</feature>
<feature type="transmembrane region" description="Helical" evidence="1">
    <location>
        <begin position="87"/>
        <end position="106"/>
    </location>
</feature>
<reference evidence="2" key="1">
    <citation type="submission" date="2023-10" db="EMBL/GenBank/DDBJ databases">
        <title>Characterization and whole genome sequencing of a novel strain of Bergeyella porcorum QD2021 isolated from pig.</title>
        <authorList>
            <person name="Liu G."/>
            <person name="Chen C."/>
            <person name="Han X."/>
        </authorList>
    </citation>
    <scope>NUCLEOTIDE SEQUENCE</scope>
    <source>
        <strain evidence="2">QD2021</strain>
    </source>
</reference>
<dbReference type="EMBL" id="CP136426">
    <property type="protein sequence ID" value="WOC52318.1"/>
    <property type="molecule type" value="Genomic_DNA"/>
</dbReference>
<evidence type="ECO:0000313" key="3">
    <source>
        <dbReference type="Proteomes" id="UP001432059"/>
    </source>
</evidence>
<feature type="transmembrane region" description="Helical" evidence="1">
    <location>
        <begin position="152"/>
        <end position="171"/>
    </location>
</feature>
<keyword evidence="1" id="KW-1133">Transmembrane helix</keyword>
<evidence type="ECO:0000313" key="2">
    <source>
        <dbReference type="EMBL" id="WOC52318.1"/>
    </source>
</evidence>
<dbReference type="KEGG" id="bpor:BPO_1671"/>
<evidence type="ECO:0008006" key="4">
    <source>
        <dbReference type="Google" id="ProtNLM"/>
    </source>
</evidence>
<keyword evidence="1" id="KW-0812">Transmembrane</keyword>
<feature type="transmembrane region" description="Helical" evidence="1">
    <location>
        <begin position="191"/>
        <end position="207"/>
    </location>
</feature>
<sequence length="239" mass="28377">MQQQFPQPTGIDFILKTAFRYWSRTLLYQVAFSLLYFSVFLCSLFYFANFFGIFEQYLSLSEKLNEGFSAYQQGVQDLAKNPNFMKFQLAIMLTLAFLYPLNLGLFKIYRKLDLNEPLKLEDLFAGYSGINFFIYFGYFLFWFMVYSYAASTIILGIVWVFLTLFSAPLMFFMDKRIFETFSPNIQALKRFPMEIFVGVFVAVFFRYFGLFTILGAVFTFPFWNAMIYALYKRIFTEIR</sequence>